<dbReference type="Pfam" id="PF03573">
    <property type="entry name" value="OprD"/>
    <property type="match status" value="1"/>
</dbReference>
<dbReference type="OrthoDB" id="7031398at2"/>
<dbReference type="InterPro" id="IPR005318">
    <property type="entry name" value="OM_porin_bac"/>
</dbReference>
<name>A0A2W0EWT2_PSEJE</name>
<feature type="non-terminal residue" evidence="5">
    <location>
        <position position="47"/>
    </location>
</feature>
<gene>
    <name evidence="5" type="ORF">CRX42_25810</name>
</gene>
<dbReference type="RefSeq" id="WP_146241994.1">
    <property type="nucleotide sequence ID" value="NZ_PDLL01000446.1"/>
</dbReference>
<organism evidence="5 6">
    <name type="scientific">Pseudomonas jessenii</name>
    <dbReference type="NCBI Taxonomy" id="77298"/>
    <lineage>
        <taxon>Bacteria</taxon>
        <taxon>Pseudomonadati</taxon>
        <taxon>Pseudomonadota</taxon>
        <taxon>Gammaproteobacteria</taxon>
        <taxon>Pseudomonadales</taxon>
        <taxon>Pseudomonadaceae</taxon>
        <taxon>Pseudomonas</taxon>
    </lineage>
</organism>
<keyword evidence="2" id="KW-0813">Transport</keyword>
<protein>
    <submittedName>
        <fullName evidence="5">Outer membrane porin, OprD family</fullName>
    </submittedName>
</protein>
<evidence type="ECO:0000313" key="6">
    <source>
        <dbReference type="Proteomes" id="UP000247437"/>
    </source>
</evidence>
<accession>A0A2W0EWT2</accession>
<dbReference type="GO" id="GO:0016020">
    <property type="term" value="C:membrane"/>
    <property type="evidence" value="ECO:0007669"/>
    <property type="project" value="InterPro"/>
</dbReference>
<reference evidence="5 6" key="1">
    <citation type="journal article" date="2018" name="Appl. Microbiol. Biotechnol.">
        <title>Characterization of the caprolactam degradation pathway in Pseudomonas jessenii using mass spectrometry-based proteomics.</title>
        <authorList>
            <person name="Otzen M."/>
            <person name="Palacio C."/>
            <person name="Janssen D.B."/>
        </authorList>
    </citation>
    <scope>NUCLEOTIDE SEQUENCE [LARGE SCALE GENOMIC DNA]</scope>
    <source>
        <strain evidence="5 6">GO3</strain>
    </source>
</reference>
<dbReference type="Proteomes" id="UP000247437">
    <property type="component" value="Unassembled WGS sequence"/>
</dbReference>
<evidence type="ECO:0000256" key="1">
    <source>
        <dbReference type="ARBA" id="ARBA00009075"/>
    </source>
</evidence>
<evidence type="ECO:0000256" key="4">
    <source>
        <dbReference type="SAM" id="SignalP"/>
    </source>
</evidence>
<dbReference type="EMBL" id="PDLL01000446">
    <property type="protein sequence ID" value="PYY67674.1"/>
    <property type="molecule type" value="Genomic_DNA"/>
</dbReference>
<comment type="caution">
    <text evidence="5">The sequence shown here is derived from an EMBL/GenBank/DDBJ whole genome shotgun (WGS) entry which is preliminary data.</text>
</comment>
<dbReference type="InterPro" id="IPR023614">
    <property type="entry name" value="Porin_dom_sf"/>
</dbReference>
<sequence>MNKSTLAMAVAVGVLAQQASAAGFIEDSKATLGLRNFYINTDNRDGA</sequence>
<comment type="similarity">
    <text evidence="1">Belongs to the outer membrane porin (Opr) (TC 1.B.25) family.</text>
</comment>
<evidence type="ECO:0000313" key="5">
    <source>
        <dbReference type="EMBL" id="PYY67674.1"/>
    </source>
</evidence>
<dbReference type="AlphaFoldDB" id="A0A2W0EWT2"/>
<feature type="signal peptide" evidence="4">
    <location>
        <begin position="1"/>
        <end position="21"/>
    </location>
</feature>
<keyword evidence="3 4" id="KW-0732">Signal</keyword>
<proteinExistence type="inferred from homology"/>
<feature type="chain" id="PRO_5015969495" evidence="4">
    <location>
        <begin position="22"/>
        <end position="47"/>
    </location>
</feature>
<dbReference type="Gene3D" id="2.40.160.10">
    <property type="entry name" value="Porin"/>
    <property type="match status" value="1"/>
</dbReference>
<evidence type="ECO:0000256" key="2">
    <source>
        <dbReference type="ARBA" id="ARBA00022448"/>
    </source>
</evidence>
<evidence type="ECO:0000256" key="3">
    <source>
        <dbReference type="ARBA" id="ARBA00022729"/>
    </source>
</evidence>